<gene>
    <name evidence="1" type="ORF">L1987_18208</name>
</gene>
<reference evidence="2" key="1">
    <citation type="journal article" date="2022" name="Mol. Ecol. Resour.">
        <title>The genomes of chicory, endive, great burdock and yacon provide insights into Asteraceae palaeo-polyploidization history and plant inulin production.</title>
        <authorList>
            <person name="Fan W."/>
            <person name="Wang S."/>
            <person name="Wang H."/>
            <person name="Wang A."/>
            <person name="Jiang F."/>
            <person name="Liu H."/>
            <person name="Zhao H."/>
            <person name="Xu D."/>
            <person name="Zhang Y."/>
        </authorList>
    </citation>
    <scope>NUCLEOTIDE SEQUENCE [LARGE SCALE GENOMIC DNA]</scope>
    <source>
        <strain evidence="2">cv. Yunnan</strain>
    </source>
</reference>
<keyword evidence="2" id="KW-1185">Reference proteome</keyword>
<name>A0ACB9J189_9ASTR</name>
<dbReference type="Proteomes" id="UP001056120">
    <property type="component" value="Linkage Group LG06"/>
</dbReference>
<evidence type="ECO:0000313" key="2">
    <source>
        <dbReference type="Proteomes" id="UP001056120"/>
    </source>
</evidence>
<proteinExistence type="predicted"/>
<protein>
    <submittedName>
        <fullName evidence="1">Uncharacterized protein</fullName>
    </submittedName>
</protein>
<accession>A0ACB9J189</accession>
<sequence>MAVNGGKHETGLVKLKCSVQNYDWGRIGYDSRVSRLFEKNCGGQIDEKKHYAEFWMGTHVSGPSFVDGIDDLSLKTWIMQNPRVLGDVVVDKWGHDLPFLLKVLSVGSSLSIQAHPDKELAGFLHKLQPNVYKDANHKPEMALALTEFEALCGFISSEELDVVLETVPEIKEVVGCADPILTVNNHNGEVKEERDLRSIFTKLMSVDREVISKALSRLINRVVKENETRQLTSKEELVLKLEKQYPDDVGVLAALLLNLVKLEPGDGLYVAANEPHAYLNGECIECMAASDNVVRAGLTPKYMDVKTLCSMLTYKQGLPEILKGVPLNQYVRRYTPPFEEFEVDQCVLDQGASVVFPALPGPSVFVVISGEGTMLTSAREDRVSEGAALFAPAGTEVCVSTGSELQVYRAGVNSKGLHWLPSQPISIIRGFIHSCRISSLQFDPSKCILQKRRFRKIRMLNPLSLRCLLVSAAQVDVSGNRKAVVIHVPYRLRKAFRKIHLKLVRELEKKFSGKDVVLIATRRMLPPPKKGSAVQRPRNRTLTAVHDAMLEDIVYPAEIVGKRIRYRIDGSKIIKIYLDPKARNDTEYKLETFAGVYKKLCGKDVVFEYPITEA</sequence>
<reference evidence="1 2" key="2">
    <citation type="journal article" date="2022" name="Mol. Ecol. Resour.">
        <title>The genomes of chicory, endive, great burdock and yacon provide insights into Asteraceae paleo-polyploidization history and plant inulin production.</title>
        <authorList>
            <person name="Fan W."/>
            <person name="Wang S."/>
            <person name="Wang H."/>
            <person name="Wang A."/>
            <person name="Jiang F."/>
            <person name="Liu H."/>
            <person name="Zhao H."/>
            <person name="Xu D."/>
            <person name="Zhang Y."/>
        </authorList>
    </citation>
    <scope>NUCLEOTIDE SEQUENCE [LARGE SCALE GENOMIC DNA]</scope>
    <source>
        <strain evidence="2">cv. Yunnan</strain>
        <tissue evidence="1">Leaves</tissue>
    </source>
</reference>
<evidence type="ECO:0000313" key="1">
    <source>
        <dbReference type="EMBL" id="KAI3813483.1"/>
    </source>
</evidence>
<dbReference type="EMBL" id="CM042023">
    <property type="protein sequence ID" value="KAI3813483.1"/>
    <property type="molecule type" value="Genomic_DNA"/>
</dbReference>
<organism evidence="1 2">
    <name type="scientific">Smallanthus sonchifolius</name>
    <dbReference type="NCBI Taxonomy" id="185202"/>
    <lineage>
        <taxon>Eukaryota</taxon>
        <taxon>Viridiplantae</taxon>
        <taxon>Streptophyta</taxon>
        <taxon>Embryophyta</taxon>
        <taxon>Tracheophyta</taxon>
        <taxon>Spermatophyta</taxon>
        <taxon>Magnoliopsida</taxon>
        <taxon>eudicotyledons</taxon>
        <taxon>Gunneridae</taxon>
        <taxon>Pentapetalae</taxon>
        <taxon>asterids</taxon>
        <taxon>campanulids</taxon>
        <taxon>Asterales</taxon>
        <taxon>Asteraceae</taxon>
        <taxon>Asteroideae</taxon>
        <taxon>Heliantheae alliance</taxon>
        <taxon>Millerieae</taxon>
        <taxon>Smallanthus</taxon>
    </lineage>
</organism>
<comment type="caution">
    <text evidence="1">The sequence shown here is derived from an EMBL/GenBank/DDBJ whole genome shotgun (WGS) entry which is preliminary data.</text>
</comment>